<organism evidence="1 2">
    <name type="scientific">Violaceomyces palustris</name>
    <dbReference type="NCBI Taxonomy" id="1673888"/>
    <lineage>
        <taxon>Eukaryota</taxon>
        <taxon>Fungi</taxon>
        <taxon>Dikarya</taxon>
        <taxon>Basidiomycota</taxon>
        <taxon>Ustilaginomycotina</taxon>
        <taxon>Ustilaginomycetes</taxon>
        <taxon>Violaceomycetales</taxon>
        <taxon>Violaceomycetaceae</taxon>
        <taxon>Violaceomyces</taxon>
    </lineage>
</organism>
<sequence>MSSATSNPTSPNATLPPQGLPPLPLIRSRDPKILTTVVKPSKKIGSENKIHQWKLSKSYSIYNLFIQRISEACVGKPTRSSHAEDSSSSSSSSSSTTTCSTTQQPPLPFKKLTQALETIDSWTDEIEPRSGPQRFGNLAFRDWGKRLEENLEKLHRELLPEHLHPYIVELSTYLGDSFGSFVRIDYGSGHELAFVAWLCYLYRLGFLFHRQEETTPTPLDGPPALDVSLDNPEAGSASGKAADEVIGQTTTLSAPNDVEERLGLEIFPLYLKVVWRLQDRYGLEPAGSHGVWGLDDYQFLPYVFGAAQLRNQSSLKPSQIVKTSLEFQPLKKTPTTTTTLQPPVPDASKTTATSSSSSSTPHVNLILSLPPEVESRLQYPSQTGGTSPPPPPLPNLYLSSLLRIQTKKRGPFHEHSPLLHDISTSVPNWVKLHQGMTKMYKAECLDKFPVVQHFYFGGVGFPWAVEEEDEVEVGTNRSSNLLSSGVVRTSNQQRLGSLSGGGVGFASVRNGGLAPVTTDRMRTSGRNFAPPPPF</sequence>
<name>A0ACD0NR19_9BASI</name>
<evidence type="ECO:0000313" key="1">
    <source>
        <dbReference type="EMBL" id="PWN48278.1"/>
    </source>
</evidence>
<proteinExistence type="predicted"/>
<evidence type="ECO:0000313" key="2">
    <source>
        <dbReference type="Proteomes" id="UP000245626"/>
    </source>
</evidence>
<reference evidence="1 2" key="1">
    <citation type="journal article" date="2018" name="Mol. Biol. Evol.">
        <title>Broad Genomic Sampling Reveals a Smut Pathogenic Ancestry of the Fungal Clade Ustilaginomycotina.</title>
        <authorList>
            <person name="Kijpornyongpan T."/>
            <person name="Mondo S.J."/>
            <person name="Barry K."/>
            <person name="Sandor L."/>
            <person name="Lee J."/>
            <person name="Lipzen A."/>
            <person name="Pangilinan J."/>
            <person name="LaButti K."/>
            <person name="Hainaut M."/>
            <person name="Henrissat B."/>
            <person name="Grigoriev I.V."/>
            <person name="Spatafora J.W."/>
            <person name="Aime M.C."/>
        </authorList>
    </citation>
    <scope>NUCLEOTIDE SEQUENCE [LARGE SCALE GENOMIC DNA]</scope>
    <source>
        <strain evidence="1 2">SA 807</strain>
    </source>
</reference>
<keyword evidence="2" id="KW-1185">Reference proteome</keyword>
<gene>
    <name evidence="1" type="ORF">IE53DRAFT_389528</name>
</gene>
<protein>
    <submittedName>
        <fullName evidence="1">PTPA-domain-containing protein</fullName>
    </submittedName>
</protein>
<dbReference type="Proteomes" id="UP000245626">
    <property type="component" value="Unassembled WGS sequence"/>
</dbReference>
<accession>A0ACD0NR19</accession>
<dbReference type="EMBL" id="KZ820235">
    <property type="protein sequence ID" value="PWN48278.1"/>
    <property type="molecule type" value="Genomic_DNA"/>
</dbReference>